<dbReference type="Pfam" id="PF02350">
    <property type="entry name" value="Epimerase_2"/>
    <property type="match status" value="1"/>
</dbReference>
<reference evidence="2" key="1">
    <citation type="submission" date="2020-05" db="EMBL/GenBank/DDBJ databases">
        <authorList>
            <person name="Chiriac C."/>
            <person name="Salcher M."/>
            <person name="Ghai R."/>
            <person name="Kavagutti S V."/>
        </authorList>
    </citation>
    <scope>NUCLEOTIDE SEQUENCE</scope>
</reference>
<dbReference type="GO" id="GO:0006047">
    <property type="term" value="P:UDP-N-acetylglucosamine metabolic process"/>
    <property type="evidence" value="ECO:0007669"/>
    <property type="project" value="InterPro"/>
</dbReference>
<feature type="domain" description="UDP-N-acetylglucosamine 2-epimerase" evidence="1">
    <location>
        <begin position="28"/>
        <end position="372"/>
    </location>
</feature>
<dbReference type="EMBL" id="CAEZUN010000006">
    <property type="protein sequence ID" value="CAB4591397.1"/>
    <property type="molecule type" value="Genomic_DNA"/>
</dbReference>
<sequence length="386" mass="42171">MSSNRKICVVTGTRAEYGLLAPLMTLFRQDSQIDFQLIVTGSHLSARHGSTIKFIEQDGFIADALVDLELSDDSVLEIAHALGRATSQLADAFAKLKPDLVVVLGDRYEILGAAQAALILGIPIAHIHGGEVTTGAFDDSIRHAITKMSNLHFCAAEDYQRRLIQLGESPDTVFNVGALGVDVLLNIEKMTRDELASVIGIELQQELLLVTVHPTTRSELSMTTEITELLTALDHFAQATIVFTGVNADPGYKYVNDEISKFVLREPKRRVLHNALGQKNYLNLMRIADVVIGNSSSGIIEAPALHVPTINIGTRQDGRLRADSIIDCKFSHNEIRTAIETALSPSWKARCLATTSKYGSGNTANSIADTIKNTKLTTQKIFFDNF</sequence>
<dbReference type="InterPro" id="IPR029767">
    <property type="entry name" value="WecB-like"/>
</dbReference>
<name>A0A6J6FRI9_9ZZZZ</name>
<proteinExistence type="predicted"/>
<dbReference type="NCBIfam" id="TIGR03568">
    <property type="entry name" value="NeuC_NnaA"/>
    <property type="match status" value="1"/>
</dbReference>
<dbReference type="Gene3D" id="3.40.50.2000">
    <property type="entry name" value="Glycogen Phosphorylase B"/>
    <property type="match status" value="2"/>
</dbReference>
<dbReference type="InterPro" id="IPR020004">
    <property type="entry name" value="UDP-GlcNAc_Epase"/>
</dbReference>
<evidence type="ECO:0000313" key="2">
    <source>
        <dbReference type="EMBL" id="CAB4591397.1"/>
    </source>
</evidence>
<dbReference type="PANTHER" id="PTHR43174:SF3">
    <property type="entry name" value="UDP-N-ACETYLGLUCOSAMINE 2-EPIMERASE"/>
    <property type="match status" value="1"/>
</dbReference>
<gene>
    <name evidence="2" type="ORF">UFOPK1826_00077</name>
</gene>
<accession>A0A6J6FRI9</accession>
<evidence type="ECO:0000259" key="1">
    <source>
        <dbReference type="Pfam" id="PF02350"/>
    </source>
</evidence>
<dbReference type="AlphaFoldDB" id="A0A6J6FRI9"/>
<dbReference type="GO" id="GO:0004553">
    <property type="term" value="F:hydrolase activity, hydrolyzing O-glycosyl compounds"/>
    <property type="evidence" value="ECO:0007669"/>
    <property type="project" value="InterPro"/>
</dbReference>
<dbReference type="InterPro" id="IPR003331">
    <property type="entry name" value="UDP_GlcNAc_Epimerase_2_dom"/>
</dbReference>
<dbReference type="PANTHER" id="PTHR43174">
    <property type="entry name" value="UDP-N-ACETYLGLUCOSAMINE 2-EPIMERASE"/>
    <property type="match status" value="1"/>
</dbReference>
<dbReference type="SUPFAM" id="SSF53756">
    <property type="entry name" value="UDP-Glycosyltransferase/glycogen phosphorylase"/>
    <property type="match status" value="1"/>
</dbReference>
<organism evidence="2">
    <name type="scientific">freshwater metagenome</name>
    <dbReference type="NCBI Taxonomy" id="449393"/>
    <lineage>
        <taxon>unclassified sequences</taxon>
        <taxon>metagenomes</taxon>
        <taxon>ecological metagenomes</taxon>
    </lineage>
</organism>
<protein>
    <submittedName>
        <fullName evidence="2">Unannotated protein</fullName>
    </submittedName>
</protein>
<dbReference type="CDD" id="cd03786">
    <property type="entry name" value="GTB_UDP-GlcNAc_2-Epimerase"/>
    <property type="match status" value="1"/>
</dbReference>